<evidence type="ECO:0000256" key="1">
    <source>
        <dbReference type="ARBA" id="ARBA00022553"/>
    </source>
</evidence>
<feature type="modified residue" description="4-aspartylphosphate" evidence="2">
    <location>
        <position position="57"/>
    </location>
</feature>
<dbReference type="PANTHER" id="PTHR44591:SF19">
    <property type="entry name" value="TWO-COMPONENT RESPONSE REGULATOR-RELATED"/>
    <property type="match status" value="1"/>
</dbReference>
<dbReference type="GO" id="GO:0000160">
    <property type="term" value="P:phosphorelay signal transduction system"/>
    <property type="evidence" value="ECO:0007669"/>
    <property type="project" value="InterPro"/>
</dbReference>
<dbReference type="Proteomes" id="UP000005695">
    <property type="component" value="Unassembled WGS sequence"/>
</dbReference>
<dbReference type="SMART" id="SM00448">
    <property type="entry name" value="REC"/>
    <property type="match status" value="1"/>
</dbReference>
<protein>
    <submittedName>
        <fullName evidence="5">PAS/PAC sensor protein</fullName>
    </submittedName>
</protein>
<dbReference type="PROSITE" id="PS50110">
    <property type="entry name" value="RESPONSE_REGULATORY"/>
    <property type="match status" value="1"/>
</dbReference>
<dbReference type="RefSeq" id="WP_006000702.1">
    <property type="nucleotide sequence ID" value="NZ_AAEW02000010.1"/>
</dbReference>
<feature type="coiled-coil region" evidence="3">
    <location>
        <begin position="128"/>
        <end position="163"/>
    </location>
</feature>
<evidence type="ECO:0000313" key="6">
    <source>
        <dbReference type="Proteomes" id="UP000005695"/>
    </source>
</evidence>
<organism evidence="5 6">
    <name type="scientific">Desulfuromonas acetoxidans (strain DSM 684 / 11070)</name>
    <dbReference type="NCBI Taxonomy" id="281689"/>
    <lineage>
        <taxon>Bacteria</taxon>
        <taxon>Pseudomonadati</taxon>
        <taxon>Thermodesulfobacteriota</taxon>
        <taxon>Desulfuromonadia</taxon>
        <taxon>Desulfuromonadales</taxon>
        <taxon>Desulfuromonadaceae</taxon>
        <taxon>Desulfuromonas</taxon>
    </lineage>
</organism>
<dbReference type="Gene3D" id="3.30.450.20">
    <property type="entry name" value="PAS domain"/>
    <property type="match status" value="1"/>
</dbReference>
<feature type="domain" description="Response regulatory" evidence="4">
    <location>
        <begin position="6"/>
        <end position="123"/>
    </location>
</feature>
<dbReference type="InterPro" id="IPR000014">
    <property type="entry name" value="PAS"/>
</dbReference>
<dbReference type="EMBL" id="AAEW02000010">
    <property type="protein sequence ID" value="EAT15424.1"/>
    <property type="molecule type" value="Genomic_DNA"/>
</dbReference>
<comment type="caution">
    <text evidence="5">The sequence shown here is derived from an EMBL/GenBank/DDBJ whole genome shotgun (WGS) entry which is preliminary data.</text>
</comment>
<evidence type="ECO:0000256" key="2">
    <source>
        <dbReference type="PROSITE-ProRule" id="PRU00169"/>
    </source>
</evidence>
<dbReference type="InterPro" id="IPR001789">
    <property type="entry name" value="Sig_transdc_resp-reg_receiver"/>
</dbReference>
<dbReference type="SUPFAM" id="SSF52172">
    <property type="entry name" value="CheY-like"/>
    <property type="match status" value="1"/>
</dbReference>
<dbReference type="InterPro" id="IPR011006">
    <property type="entry name" value="CheY-like_superfamily"/>
</dbReference>
<keyword evidence="1 2" id="KW-0597">Phosphoprotein</keyword>
<keyword evidence="6" id="KW-1185">Reference proteome</keyword>
<evidence type="ECO:0000259" key="4">
    <source>
        <dbReference type="PROSITE" id="PS50110"/>
    </source>
</evidence>
<keyword evidence="3" id="KW-0175">Coiled coil</keyword>
<dbReference type="OrthoDB" id="5392850at2"/>
<evidence type="ECO:0000313" key="5">
    <source>
        <dbReference type="EMBL" id="EAT15424.1"/>
    </source>
</evidence>
<dbReference type="InterPro" id="IPR050595">
    <property type="entry name" value="Bact_response_regulator"/>
</dbReference>
<evidence type="ECO:0000256" key="3">
    <source>
        <dbReference type="SAM" id="Coils"/>
    </source>
</evidence>
<accession>Q1JZ70</accession>
<dbReference type="AlphaFoldDB" id="Q1JZ70"/>
<dbReference type="Gene3D" id="3.40.50.2300">
    <property type="match status" value="1"/>
</dbReference>
<proteinExistence type="predicted"/>
<dbReference type="PANTHER" id="PTHR44591">
    <property type="entry name" value="STRESS RESPONSE REGULATOR PROTEIN 1"/>
    <property type="match status" value="1"/>
</dbReference>
<dbReference type="SMART" id="SM00091">
    <property type="entry name" value="PAS"/>
    <property type="match status" value="1"/>
</dbReference>
<name>Q1JZ70_DESA6</name>
<sequence length="271" mass="30434">MAELFKILFVDDEANVLKSLRRLFLDEEDYDILTASSGMEGLEIIKENNDILVIISDYRMPEMTGVEFLAQATQLLPHSIRIVLSGYADTAAVVEAINIGHIYKFIPKPWDDDQLRIDIHNAVETVLLDKKNRQLSDALEKRNKELKELNSGLEKEVEKRTASLRLRSQVLQLAQEILDSLPIAVLGIDLEDQIVQINQQGIDLLADEGEILLGASVKSTFPPGLMELVEQIKRDGNAHMELDCKNTKVTGIGSFLDNNKERGMIISLTPR</sequence>
<gene>
    <name evidence="5" type="ORF">Dace_1286</name>
</gene>
<dbReference type="CDD" id="cd17569">
    <property type="entry name" value="REC_HupR-like"/>
    <property type="match status" value="1"/>
</dbReference>
<reference evidence="5" key="1">
    <citation type="submission" date="2006-05" db="EMBL/GenBank/DDBJ databases">
        <title>Annotation of the draft genome assembly of Desulfuromonas acetoxidans DSM 684.</title>
        <authorList>
            <consortium name="US DOE Joint Genome Institute (JGI-ORNL)"/>
            <person name="Larimer F."/>
            <person name="Land M."/>
            <person name="Hauser L."/>
        </authorList>
    </citation>
    <scope>NUCLEOTIDE SEQUENCE [LARGE SCALE GENOMIC DNA]</scope>
    <source>
        <strain evidence="5">DSM 684</strain>
    </source>
</reference>
<dbReference type="Pfam" id="PF00072">
    <property type="entry name" value="Response_reg"/>
    <property type="match status" value="1"/>
</dbReference>
<reference evidence="5" key="2">
    <citation type="submission" date="2006-05" db="EMBL/GenBank/DDBJ databases">
        <title>Sequencing of the draft genome and assembly of Desulfuromonas acetoxidans DSM 684.</title>
        <authorList>
            <consortium name="US DOE Joint Genome Institute (JGI-PGF)"/>
            <person name="Copeland A."/>
            <person name="Lucas S."/>
            <person name="Lapidus A."/>
            <person name="Barry K."/>
            <person name="Detter J.C."/>
            <person name="Glavina del Rio T."/>
            <person name="Hammon N."/>
            <person name="Israni S."/>
            <person name="Dalin E."/>
            <person name="Tice H."/>
            <person name="Bruce D."/>
            <person name="Pitluck S."/>
            <person name="Richardson P."/>
        </authorList>
    </citation>
    <scope>NUCLEOTIDE SEQUENCE [LARGE SCALE GENOMIC DNA]</scope>
    <source>
        <strain evidence="5">DSM 684</strain>
    </source>
</reference>